<sequence length="464" mass="51351">MSPILFLVTVGLCIAEKRDLIIKDYTLGIIGDYAKPVDHDCQYQHTIYGMVKPSCYGLCKVKAGNETFGSFEHIGVEDQPDPDPPESNVFTPDKYFDEHIQKLTCESREYGIEDLHTSCDGTICQSRIKAENCRTMLIYETLGGDDGYDCQNTAYRGCQLLTDSTCTSRRWICERDHMFMRQDSFDPTAKGFIMQEWGLMNNATGKFGVICCNSVTIQPRFKVKNNRSACEYLLTSGAAKGDGIRTDERPSFLIEKVNGFKGDIVTVVKGHHTLPVLQDKESNFVAIAAFVIFEVLELAIAIGGLGIGSWDYVQIKKIQDQLTNLEKAINTDIDKISDAINTDRVSFRELQAVVLANSIATNTLLIQAKITELAVNSTEACAILKAAGLDATEKDGICVFHYEIGKLLEDLYKVNTTKVVIPKIVVDGNGSGGILGKYLDWIIIALIPLTIFAIIMSLASLCKR</sequence>
<organism evidence="2 3">
    <name type="scientific">Rainbow trout orthomyxovirus-1</name>
    <dbReference type="NCBI Taxonomy" id="1954184"/>
    <lineage>
        <taxon>Viruses</taxon>
        <taxon>Riboviria</taxon>
        <taxon>Orthornavirae</taxon>
        <taxon>Negarnaviricota</taxon>
        <taxon>Polyploviricotina</taxon>
        <taxon>Insthoviricetes</taxon>
        <taxon>Articulavirales</taxon>
        <taxon>Orthomyxoviridae</taxon>
        <taxon>Mykissvirus</taxon>
        <taxon>Mykissvirus tructae</taxon>
    </lineage>
</organism>
<keyword evidence="1" id="KW-1133">Transmembrane helix</keyword>
<dbReference type="GeneID" id="80550903"/>
<keyword evidence="1" id="KW-0472">Membrane</keyword>
<proteinExistence type="predicted"/>
<evidence type="ECO:0000313" key="2">
    <source>
        <dbReference type="EMBL" id="AQM37678.1"/>
    </source>
</evidence>
<name>A0A1Q1MMD0_9ORTO</name>
<dbReference type="EMBL" id="KX882066">
    <property type="protein sequence ID" value="AQM37678.1"/>
    <property type="molecule type" value="Viral_cRNA"/>
</dbReference>
<protein>
    <submittedName>
        <fullName evidence="2">Hemagglutinin</fullName>
    </submittedName>
</protein>
<reference evidence="2 3" key="1">
    <citation type="journal article" date="2017" name="Virus Res.">
        <title>Molecular characterization of a novel orthomyxovirus from rainbow and steelhead trout (Oncorhynchus mykiss).</title>
        <authorList>
            <person name="Batts W.N."/>
            <person name="LaPatra S.E."/>
            <person name="Katona R."/>
            <person name="Leis E."/>
            <person name="Ng T.F."/>
            <person name="Brieuc M.S."/>
            <person name="Breyta R.B."/>
            <person name="Purcell M.K."/>
            <person name="Conway C.M."/>
            <person name="Waltzek T.B."/>
            <person name="Delwart E."/>
            <person name="Winton J.R."/>
        </authorList>
    </citation>
    <scope>NUCLEOTIDE SEQUENCE [LARGE SCALE GENOMIC DNA]</scope>
    <source>
        <strain evidence="2 3">Rainbow/Idaho/347/1997</strain>
    </source>
</reference>
<keyword evidence="1" id="KW-0812">Transmembrane</keyword>
<evidence type="ECO:0000256" key="1">
    <source>
        <dbReference type="SAM" id="Phobius"/>
    </source>
</evidence>
<evidence type="ECO:0000313" key="3">
    <source>
        <dbReference type="Proteomes" id="UP001055065"/>
    </source>
</evidence>
<gene>
    <name evidence="2" type="primary">HA</name>
</gene>
<keyword evidence="3" id="KW-1185">Reference proteome</keyword>
<accession>A0A1Q1MMD0</accession>
<dbReference type="KEGG" id="vg:80550903"/>
<feature type="transmembrane region" description="Helical" evidence="1">
    <location>
        <begin position="438"/>
        <end position="461"/>
    </location>
</feature>
<dbReference type="Proteomes" id="UP001055065">
    <property type="component" value="Genome"/>
</dbReference>
<dbReference type="RefSeq" id="YP_010840225.1">
    <property type="nucleotide sequence ID" value="NC_078523.1"/>
</dbReference>